<reference evidence="5" key="1">
    <citation type="journal article" date="2011" name="Dev. Comp. Immunol.">
        <title>The C1q domain containing proteins of the Mediterranean mussel Mytilus galloprovincialis: A widespread and diverse family of immune-related molecules.</title>
        <authorList>
            <person name="Gerdol M."/>
            <person name="Manfrin C."/>
            <person name="De Moro G."/>
            <person name="Figueras A."/>
            <person name="Novoa B."/>
            <person name="Venier P."/>
            <person name="Pallavicini A."/>
        </authorList>
    </citation>
    <scope>NUCLEOTIDE SEQUENCE</scope>
</reference>
<comment type="subcellular location">
    <subcellularLocation>
        <location evidence="1">Secreted</location>
    </subcellularLocation>
</comment>
<feature type="domain" description="C1q" evidence="4">
    <location>
        <begin position="88"/>
        <end position="218"/>
    </location>
</feature>
<dbReference type="SUPFAM" id="SSF49842">
    <property type="entry name" value="TNF-like"/>
    <property type="match status" value="1"/>
</dbReference>
<dbReference type="InterPro" id="IPR008983">
    <property type="entry name" value="Tumour_necrosis_fac-like_dom"/>
</dbReference>
<evidence type="ECO:0000259" key="4">
    <source>
        <dbReference type="PROSITE" id="PS50871"/>
    </source>
</evidence>
<accession>F0V482</accession>
<sequence length="248" mass="27499">MLSYKASVFFFYFGMYSKVLGDNLHLGSVNAPVAASINLDAISANIQTYIDNVVETKVRDLVANTVNASCQGAAQAITSDVMQNIQANSQINVMFHAVRTSAIHLGNKAVIVFDSVEKNIGGGYNVQTGKFTAPYKGLYFITTRVTTTPGNHMHIALVQNGKITSLAWAADASAVIAETIQLNIGDKVWVWHNRNTQEYVYPNYTIFAGTLLRLMSIFQNDFFQVDIFHFCYLICINENVIQCCQVWS</sequence>
<evidence type="ECO:0000313" key="5">
    <source>
        <dbReference type="EMBL" id="CBX41694.1"/>
    </source>
</evidence>
<dbReference type="Gene3D" id="2.60.120.40">
    <property type="match status" value="1"/>
</dbReference>
<keyword evidence="3" id="KW-0732">Signal</keyword>
<dbReference type="PROSITE" id="PS50871">
    <property type="entry name" value="C1Q"/>
    <property type="match status" value="1"/>
</dbReference>
<dbReference type="EMBL" id="FR715624">
    <property type="protein sequence ID" value="CBX41694.1"/>
    <property type="molecule type" value="mRNA"/>
</dbReference>
<evidence type="ECO:0000256" key="3">
    <source>
        <dbReference type="ARBA" id="ARBA00022729"/>
    </source>
</evidence>
<dbReference type="InterPro" id="IPR001073">
    <property type="entry name" value="C1q_dom"/>
</dbReference>
<organism evidence="5">
    <name type="scientific">Mytilus galloprovincialis</name>
    <name type="common">Mediterranean mussel</name>
    <dbReference type="NCBI Taxonomy" id="29158"/>
    <lineage>
        <taxon>Eukaryota</taxon>
        <taxon>Metazoa</taxon>
        <taxon>Spiralia</taxon>
        <taxon>Lophotrochozoa</taxon>
        <taxon>Mollusca</taxon>
        <taxon>Bivalvia</taxon>
        <taxon>Autobranchia</taxon>
        <taxon>Pteriomorphia</taxon>
        <taxon>Mytilida</taxon>
        <taxon>Mytiloidea</taxon>
        <taxon>Mytilidae</taxon>
        <taxon>Mytilinae</taxon>
        <taxon>Mytilus</taxon>
    </lineage>
</organism>
<keyword evidence="2" id="KW-0964">Secreted</keyword>
<proteinExistence type="evidence at transcript level"/>
<gene>
    <name evidence="5" type="primary">MgC1q45</name>
</gene>
<dbReference type="PANTHER" id="PTHR22923:SF102">
    <property type="entry name" value="CEREBELLIN 13-RELATED"/>
    <property type="match status" value="1"/>
</dbReference>
<dbReference type="Pfam" id="PF00386">
    <property type="entry name" value="C1q"/>
    <property type="match status" value="1"/>
</dbReference>
<dbReference type="PRINTS" id="PR00007">
    <property type="entry name" value="COMPLEMNTC1Q"/>
</dbReference>
<dbReference type="InterPro" id="IPR050822">
    <property type="entry name" value="Cerebellin_Synaptic_Org"/>
</dbReference>
<dbReference type="AlphaFoldDB" id="F0V482"/>
<evidence type="ECO:0000256" key="2">
    <source>
        <dbReference type="ARBA" id="ARBA00022525"/>
    </source>
</evidence>
<protein>
    <submittedName>
        <fullName evidence="5">Putative C1q domain containing protein MgC1q45</fullName>
    </submittedName>
</protein>
<dbReference type="GO" id="GO:0005576">
    <property type="term" value="C:extracellular region"/>
    <property type="evidence" value="ECO:0007669"/>
    <property type="project" value="UniProtKB-SubCell"/>
</dbReference>
<dbReference type="SMART" id="SM00110">
    <property type="entry name" value="C1Q"/>
    <property type="match status" value="1"/>
</dbReference>
<dbReference type="PANTHER" id="PTHR22923">
    <property type="entry name" value="CEREBELLIN-RELATED"/>
    <property type="match status" value="1"/>
</dbReference>
<dbReference type="SMR" id="F0V482"/>
<name>F0V482_MYTGA</name>
<evidence type="ECO:0000256" key="1">
    <source>
        <dbReference type="ARBA" id="ARBA00004613"/>
    </source>
</evidence>